<name>A0A2S5B1L8_9BASI</name>
<proteinExistence type="predicted"/>
<evidence type="ECO:0000313" key="4">
    <source>
        <dbReference type="Proteomes" id="UP000237144"/>
    </source>
</evidence>
<feature type="region of interest" description="Disordered" evidence="1">
    <location>
        <begin position="482"/>
        <end position="501"/>
    </location>
</feature>
<dbReference type="InterPro" id="IPR019446">
    <property type="entry name" value="BMT5-like"/>
</dbReference>
<dbReference type="AlphaFoldDB" id="A0A2S5B1L8"/>
<reference evidence="3 4" key="1">
    <citation type="journal article" date="2018" name="Front. Microbiol.">
        <title>Prospects for Fungal Bioremediation of Acidic Radioactive Waste Sites: Characterization and Genome Sequence of Rhodotorula taiwanensis MD1149.</title>
        <authorList>
            <person name="Tkavc R."/>
            <person name="Matrosova V.Y."/>
            <person name="Grichenko O.E."/>
            <person name="Gostincar C."/>
            <person name="Volpe R.P."/>
            <person name="Klimenkova P."/>
            <person name="Gaidamakova E.K."/>
            <person name="Zhou C.E."/>
            <person name="Stewart B.J."/>
            <person name="Lyman M.G."/>
            <person name="Malfatti S.A."/>
            <person name="Rubinfeld B."/>
            <person name="Courtot M."/>
            <person name="Singh J."/>
            <person name="Dalgard C.L."/>
            <person name="Hamilton T."/>
            <person name="Frey K.G."/>
            <person name="Gunde-Cimerman N."/>
            <person name="Dugan L."/>
            <person name="Daly M.J."/>
        </authorList>
    </citation>
    <scope>NUCLEOTIDE SEQUENCE [LARGE SCALE GENOMIC DNA]</scope>
    <source>
        <strain evidence="3 4">MD1149</strain>
    </source>
</reference>
<dbReference type="EMBL" id="PJQD01000105">
    <property type="protein sequence ID" value="POY70679.1"/>
    <property type="molecule type" value="Genomic_DNA"/>
</dbReference>
<accession>A0A2S5B1L8</accession>
<dbReference type="OrthoDB" id="273345at2759"/>
<feature type="domain" description="25S rRNA (uridine-N(3))-methyltransferase BMT5-like" evidence="2">
    <location>
        <begin position="113"/>
        <end position="467"/>
    </location>
</feature>
<feature type="compositionally biased region" description="Low complexity" evidence="1">
    <location>
        <begin position="11"/>
        <end position="25"/>
    </location>
</feature>
<dbReference type="GO" id="GO:0005737">
    <property type="term" value="C:cytoplasm"/>
    <property type="evidence" value="ECO:0007669"/>
    <property type="project" value="TreeGrafter"/>
</dbReference>
<feature type="compositionally biased region" description="Basic and acidic residues" evidence="1">
    <location>
        <begin position="26"/>
        <end position="42"/>
    </location>
</feature>
<dbReference type="PANTHER" id="PTHR11538">
    <property type="entry name" value="PHENYLALANYL-TRNA SYNTHETASE"/>
    <property type="match status" value="1"/>
</dbReference>
<dbReference type="STRING" id="741276.A0A2S5B1L8"/>
<dbReference type="Pfam" id="PF10354">
    <property type="entry name" value="BMT5-like"/>
    <property type="match status" value="1"/>
</dbReference>
<sequence>MPKAPKRKGKLATALAGQQLAQQQRQAEERARQAQEDRDKAKALKANASRSKSSASSVSSTATPHSAVATDAPASSKGKKRARQDDVDDNEETAERPRQDGGVQPFKKGERILLVGEGESLVISCNFSFAHALLGPSNSPTTEPSSSASASPKPPTPGQPLVTPSLLLCTAFDSEPVAAQKYPDLSVHVDALRSAGATVLFGVDATNLATSKQVREFAAFGPNGPVRGAKKKERRRVKGKGRMLDGWASRADKLEKDARMLDGDDDLDEDRQVGFDKIVFNFPHVGQGITDQARNVRANQTLLLDFYRSAAPFLRTGKPHSLSTASASARRTQVHRHAGSDSEGELDLLDEQAGPDAESGLLGDASMQAGITTAPTAGTGVGAVMGPLPPHRGTILLTLRTNGPYASWLPAQLATKPSLLLPSILPVHELKLRSTPQRGGPQPPYRTVRSWKFDTKRWEELGYEHRRTVGYEEKFAELDGGKNADLAMTAKERKQRRLEAK</sequence>
<dbReference type="GO" id="GO:0070475">
    <property type="term" value="P:rRNA base methylation"/>
    <property type="evidence" value="ECO:0007669"/>
    <property type="project" value="InterPro"/>
</dbReference>
<keyword evidence="4" id="KW-1185">Reference proteome</keyword>
<dbReference type="PANTHER" id="PTHR11538:SF26">
    <property type="entry name" value="FERREDOXIN-FOLD ANTICODON-BINDING DOMAIN-CONTAINING PROTEIN 1"/>
    <property type="match status" value="1"/>
</dbReference>
<feature type="region of interest" description="Disordered" evidence="1">
    <location>
        <begin position="317"/>
        <end position="346"/>
    </location>
</feature>
<dbReference type="Proteomes" id="UP000237144">
    <property type="component" value="Unassembled WGS sequence"/>
</dbReference>
<comment type="caution">
    <text evidence="3">The sequence shown here is derived from an EMBL/GenBank/DDBJ whole genome shotgun (WGS) entry which is preliminary data.</text>
</comment>
<feature type="compositionally biased region" description="Basic residues" evidence="1">
    <location>
        <begin position="1"/>
        <end position="10"/>
    </location>
</feature>
<feature type="compositionally biased region" description="Low complexity" evidence="1">
    <location>
        <begin position="44"/>
        <end position="69"/>
    </location>
</feature>
<protein>
    <recommendedName>
        <fullName evidence="2">25S rRNA (uridine-N(3))-methyltransferase BMT5-like domain-containing protein</fullName>
    </recommendedName>
</protein>
<evidence type="ECO:0000313" key="3">
    <source>
        <dbReference type="EMBL" id="POY70679.1"/>
    </source>
</evidence>
<feature type="region of interest" description="Disordered" evidence="1">
    <location>
        <begin position="1"/>
        <end position="105"/>
    </location>
</feature>
<organism evidence="3 4">
    <name type="scientific">Rhodotorula taiwanensis</name>
    <dbReference type="NCBI Taxonomy" id="741276"/>
    <lineage>
        <taxon>Eukaryota</taxon>
        <taxon>Fungi</taxon>
        <taxon>Dikarya</taxon>
        <taxon>Basidiomycota</taxon>
        <taxon>Pucciniomycotina</taxon>
        <taxon>Microbotryomycetes</taxon>
        <taxon>Sporidiobolales</taxon>
        <taxon>Sporidiobolaceae</taxon>
        <taxon>Rhodotorula</taxon>
    </lineage>
</organism>
<feature type="region of interest" description="Disordered" evidence="1">
    <location>
        <begin position="137"/>
        <end position="162"/>
    </location>
</feature>
<gene>
    <name evidence="3" type="ORF">BMF94_6312</name>
</gene>
<evidence type="ECO:0000256" key="1">
    <source>
        <dbReference type="SAM" id="MobiDB-lite"/>
    </source>
</evidence>
<feature type="compositionally biased region" description="Low complexity" evidence="1">
    <location>
        <begin position="137"/>
        <end position="151"/>
    </location>
</feature>
<evidence type="ECO:0000259" key="2">
    <source>
        <dbReference type="Pfam" id="PF10354"/>
    </source>
</evidence>
<dbReference type="GO" id="GO:0070042">
    <property type="term" value="F:rRNA (uridine-N3-)-methyltransferase activity"/>
    <property type="evidence" value="ECO:0007669"/>
    <property type="project" value="InterPro"/>
</dbReference>